<dbReference type="PROSITE" id="PS51257">
    <property type="entry name" value="PROKAR_LIPOPROTEIN"/>
    <property type="match status" value="1"/>
</dbReference>
<keyword evidence="1" id="KW-0732">Signal</keyword>
<reference evidence="3 4" key="1">
    <citation type="submission" date="2017-10" db="EMBL/GenBank/DDBJ databases">
        <title>The draft genome sequence of Lewinella nigricans NBRC 102662.</title>
        <authorList>
            <person name="Wang K."/>
        </authorList>
    </citation>
    <scope>NUCLEOTIDE SEQUENCE [LARGE SCALE GENOMIC DNA]</scope>
    <source>
        <strain evidence="3 4">NBRC 102662</strain>
    </source>
</reference>
<dbReference type="GO" id="GO:0016810">
    <property type="term" value="F:hydrolase activity, acting on carbon-nitrogen (but not peptide) bonds"/>
    <property type="evidence" value="ECO:0007669"/>
    <property type="project" value="InterPro"/>
</dbReference>
<dbReference type="Gene3D" id="2.30.40.10">
    <property type="entry name" value="Urease, subunit C, domain 1"/>
    <property type="match status" value="2"/>
</dbReference>
<dbReference type="AlphaFoldDB" id="A0A2D0NH43"/>
<feature type="signal peptide" evidence="1">
    <location>
        <begin position="1"/>
        <end position="24"/>
    </location>
</feature>
<dbReference type="Gene3D" id="1.20.58.520">
    <property type="entry name" value="Amidohydrolase"/>
    <property type="match status" value="1"/>
</dbReference>
<feature type="domain" description="Amidohydrolase-related" evidence="2">
    <location>
        <begin position="81"/>
        <end position="469"/>
    </location>
</feature>
<sequence length="485" mass="52683">MQRMTLALLCLLGSLLACNTPDNALEQATLAITSVHVIDAERGLQENRTVFLRDDKILAVHPAGEVAVPDQVPSVDGSGKYLIPGLWDAHVHLAFEPDISPAMFRLFLVNGITSIRDTGGKLDLVKPWKDAAAAAPESAPRVMIAGPLIDGRPRVYDGSSPGRPELAVEAGTVEEVRAIVAELDAAGVDLLKAYEMLSPPVYRALLEEAEKRGLPVTGHVPLSMDVVSASSAGLRSIEHMRNLEMSCTDNWEQLLEVRRVNLREGRGEAGGDLRSRLHQMHRTYAIEHADSLTRAGVLAALAENGTWLVPTLTIVMARVNRVYARESWREQYQYLPDSAAARWTRNSLVAADLPIDTSSRIFAAWGQDMVSRLPAAGVGIMAGTDCPIAFLTPGFSLHEELRLLVESGLTPIQALEAATVRPAEYFNLQDSLGTIESGKLADLVLLRANPLEDITNTQTIESVIRAGKLYDRSALDAWLSELAAE</sequence>
<evidence type="ECO:0000256" key="1">
    <source>
        <dbReference type="SAM" id="SignalP"/>
    </source>
</evidence>
<dbReference type="InterPro" id="IPR051781">
    <property type="entry name" value="Metallo-dep_Hydrolase"/>
</dbReference>
<proteinExistence type="predicted"/>
<gene>
    <name evidence="3" type="ORF">CRP01_06290</name>
</gene>
<dbReference type="PANTHER" id="PTHR43135:SF3">
    <property type="entry name" value="ALPHA-D-RIBOSE 1-METHYLPHOSPHONATE 5-TRIPHOSPHATE DIPHOSPHATASE"/>
    <property type="match status" value="1"/>
</dbReference>
<keyword evidence="3" id="KW-0378">Hydrolase</keyword>
<evidence type="ECO:0000259" key="2">
    <source>
        <dbReference type="Pfam" id="PF01979"/>
    </source>
</evidence>
<dbReference type="InterPro" id="IPR006680">
    <property type="entry name" value="Amidohydro-rel"/>
</dbReference>
<dbReference type="InterPro" id="IPR032466">
    <property type="entry name" value="Metal_Hydrolase"/>
</dbReference>
<dbReference type="InterPro" id="IPR011059">
    <property type="entry name" value="Metal-dep_hydrolase_composite"/>
</dbReference>
<dbReference type="Proteomes" id="UP000223913">
    <property type="component" value="Unassembled WGS sequence"/>
</dbReference>
<dbReference type="OrthoDB" id="9815657at2"/>
<dbReference type="Pfam" id="PF01979">
    <property type="entry name" value="Amidohydro_1"/>
    <property type="match status" value="1"/>
</dbReference>
<feature type="chain" id="PRO_5012790749" evidence="1">
    <location>
        <begin position="25"/>
        <end position="485"/>
    </location>
</feature>
<dbReference type="Gene3D" id="3.40.50.10910">
    <property type="entry name" value="Amidohydrolase"/>
    <property type="match status" value="2"/>
</dbReference>
<evidence type="ECO:0000313" key="4">
    <source>
        <dbReference type="Proteomes" id="UP000223913"/>
    </source>
</evidence>
<dbReference type="PANTHER" id="PTHR43135">
    <property type="entry name" value="ALPHA-D-RIBOSE 1-METHYLPHOSPHONATE 5-TRIPHOSPHATE DIPHOSPHATASE"/>
    <property type="match status" value="1"/>
</dbReference>
<organism evidence="3 4">
    <name type="scientific">Flavilitoribacter nigricans (strain ATCC 23147 / DSM 23189 / NBRC 102662 / NCIMB 1420 / SS-2)</name>
    <name type="common">Lewinella nigricans</name>
    <dbReference type="NCBI Taxonomy" id="1122177"/>
    <lineage>
        <taxon>Bacteria</taxon>
        <taxon>Pseudomonadati</taxon>
        <taxon>Bacteroidota</taxon>
        <taxon>Saprospiria</taxon>
        <taxon>Saprospirales</taxon>
        <taxon>Lewinellaceae</taxon>
        <taxon>Flavilitoribacter</taxon>
    </lineage>
</organism>
<comment type="caution">
    <text evidence="3">The sequence shown here is derived from an EMBL/GenBank/DDBJ whole genome shotgun (WGS) entry which is preliminary data.</text>
</comment>
<evidence type="ECO:0000313" key="3">
    <source>
        <dbReference type="EMBL" id="PHN07706.1"/>
    </source>
</evidence>
<accession>A0A2D0NH43</accession>
<dbReference type="SUPFAM" id="SSF51338">
    <property type="entry name" value="Composite domain of metallo-dependent hydrolases"/>
    <property type="match status" value="1"/>
</dbReference>
<dbReference type="RefSeq" id="WP_099149152.1">
    <property type="nucleotide sequence ID" value="NZ_PDUD01000009.1"/>
</dbReference>
<protein>
    <submittedName>
        <fullName evidence="3">Hydrolase</fullName>
    </submittedName>
</protein>
<dbReference type="Gene3D" id="3.30.110.90">
    <property type="entry name" value="Amidohydrolase"/>
    <property type="match status" value="2"/>
</dbReference>
<dbReference type="EMBL" id="PDUD01000009">
    <property type="protein sequence ID" value="PHN07706.1"/>
    <property type="molecule type" value="Genomic_DNA"/>
</dbReference>
<dbReference type="SUPFAM" id="SSF51556">
    <property type="entry name" value="Metallo-dependent hydrolases"/>
    <property type="match status" value="1"/>
</dbReference>
<keyword evidence="4" id="KW-1185">Reference proteome</keyword>
<name>A0A2D0NH43_FLAN2</name>